<keyword evidence="5 7" id="KW-1133">Transmembrane helix</keyword>
<dbReference type="EMBL" id="VXIT01000009">
    <property type="protein sequence ID" value="KAA6410462.1"/>
    <property type="molecule type" value="Genomic_DNA"/>
</dbReference>
<evidence type="ECO:0000256" key="3">
    <source>
        <dbReference type="ARBA" id="ARBA00022741"/>
    </source>
</evidence>
<dbReference type="GO" id="GO:0005524">
    <property type="term" value="F:ATP binding"/>
    <property type="evidence" value="ECO:0007669"/>
    <property type="project" value="UniProtKB-KW"/>
</dbReference>
<evidence type="ECO:0000256" key="6">
    <source>
        <dbReference type="ARBA" id="ARBA00023136"/>
    </source>
</evidence>
<sequence>MSTDTETICLAFVQVHEIWAVPIETGLAFWLLQRQIGSAVLAVAMVAIVGVVSTIWLSRFMGTAQKRWIRSIQTRIDTTASMLGSMKAVKMLGFTDVLANMVQALRVSELNLSSLYRRLTCIRVFLGKAIQHSRGPLLTTSQEIVYCFWGLLLHSQSMLSSPM</sequence>
<dbReference type="PANTHER" id="PTHR24223:SF269">
    <property type="entry name" value="ABC MULTIDRUG TRANSPORTER (EUROFUNG)-RELATED"/>
    <property type="match status" value="1"/>
</dbReference>
<evidence type="ECO:0000256" key="2">
    <source>
        <dbReference type="ARBA" id="ARBA00022692"/>
    </source>
</evidence>
<dbReference type="Gene3D" id="1.20.1560.10">
    <property type="entry name" value="ABC transporter type 1, transmembrane domain"/>
    <property type="match status" value="1"/>
</dbReference>
<feature type="domain" description="ABC transmembrane type-1" evidence="8">
    <location>
        <begin position="1"/>
        <end position="93"/>
    </location>
</feature>
<comment type="caution">
    <text evidence="9">The sequence shown here is derived from an EMBL/GenBank/DDBJ whole genome shotgun (WGS) entry which is preliminary data.</text>
</comment>
<evidence type="ECO:0000259" key="8">
    <source>
        <dbReference type="PROSITE" id="PS50929"/>
    </source>
</evidence>
<dbReference type="GO" id="GO:0140359">
    <property type="term" value="F:ABC-type transporter activity"/>
    <property type="evidence" value="ECO:0007669"/>
    <property type="project" value="InterPro"/>
</dbReference>
<evidence type="ECO:0000313" key="10">
    <source>
        <dbReference type="Proteomes" id="UP000324767"/>
    </source>
</evidence>
<keyword evidence="4 9" id="KW-0067">ATP-binding</keyword>
<keyword evidence="2 7" id="KW-0812">Transmembrane</keyword>
<evidence type="ECO:0000313" key="9">
    <source>
        <dbReference type="EMBL" id="KAA6410462.1"/>
    </source>
</evidence>
<dbReference type="AlphaFoldDB" id="A0A5M8PPL8"/>
<keyword evidence="6 7" id="KW-0472">Membrane</keyword>
<evidence type="ECO:0000256" key="1">
    <source>
        <dbReference type="ARBA" id="ARBA00022448"/>
    </source>
</evidence>
<gene>
    <name evidence="9" type="ORF">FRX48_05884</name>
</gene>
<dbReference type="PROSITE" id="PS50929">
    <property type="entry name" value="ABC_TM1F"/>
    <property type="match status" value="1"/>
</dbReference>
<reference evidence="9 10" key="1">
    <citation type="submission" date="2019-09" db="EMBL/GenBank/DDBJ databases">
        <title>The hologenome of the rock-dwelling lichen Lasallia pustulata.</title>
        <authorList>
            <person name="Greshake Tzovaras B."/>
            <person name="Segers F."/>
            <person name="Bicker A."/>
            <person name="Dal Grande F."/>
            <person name="Otte J."/>
            <person name="Hankeln T."/>
            <person name="Schmitt I."/>
            <person name="Ebersberger I."/>
        </authorList>
    </citation>
    <scope>NUCLEOTIDE SEQUENCE [LARGE SCALE GENOMIC DNA]</scope>
    <source>
        <strain evidence="9">A1-1</strain>
    </source>
</reference>
<proteinExistence type="predicted"/>
<accession>A0A5M8PPL8</accession>
<dbReference type="OrthoDB" id="6500128at2759"/>
<evidence type="ECO:0000256" key="5">
    <source>
        <dbReference type="ARBA" id="ARBA00022989"/>
    </source>
</evidence>
<protein>
    <submittedName>
        <fullName evidence="9">ATP-binding cassette transporter</fullName>
    </submittedName>
</protein>
<organism evidence="9 10">
    <name type="scientific">Lasallia pustulata</name>
    <dbReference type="NCBI Taxonomy" id="136370"/>
    <lineage>
        <taxon>Eukaryota</taxon>
        <taxon>Fungi</taxon>
        <taxon>Dikarya</taxon>
        <taxon>Ascomycota</taxon>
        <taxon>Pezizomycotina</taxon>
        <taxon>Lecanoromycetes</taxon>
        <taxon>OSLEUM clade</taxon>
        <taxon>Umbilicariomycetidae</taxon>
        <taxon>Umbilicariales</taxon>
        <taxon>Umbilicariaceae</taxon>
        <taxon>Lasallia</taxon>
    </lineage>
</organism>
<keyword evidence="1" id="KW-0813">Transport</keyword>
<keyword evidence="3" id="KW-0547">Nucleotide-binding</keyword>
<dbReference type="InterPro" id="IPR036640">
    <property type="entry name" value="ABC1_TM_sf"/>
</dbReference>
<dbReference type="InterPro" id="IPR011527">
    <property type="entry name" value="ABC1_TM_dom"/>
</dbReference>
<dbReference type="Proteomes" id="UP000324767">
    <property type="component" value="Unassembled WGS sequence"/>
</dbReference>
<name>A0A5M8PPL8_9LECA</name>
<evidence type="ECO:0000256" key="7">
    <source>
        <dbReference type="SAM" id="Phobius"/>
    </source>
</evidence>
<feature type="transmembrane region" description="Helical" evidence="7">
    <location>
        <begin position="36"/>
        <end position="57"/>
    </location>
</feature>
<evidence type="ECO:0000256" key="4">
    <source>
        <dbReference type="ARBA" id="ARBA00022840"/>
    </source>
</evidence>
<dbReference type="InterPro" id="IPR050173">
    <property type="entry name" value="ABC_transporter_C-like"/>
</dbReference>
<dbReference type="PANTHER" id="PTHR24223">
    <property type="entry name" value="ATP-BINDING CASSETTE SUB-FAMILY C"/>
    <property type="match status" value="1"/>
</dbReference>
<dbReference type="GO" id="GO:0016020">
    <property type="term" value="C:membrane"/>
    <property type="evidence" value="ECO:0007669"/>
    <property type="project" value="InterPro"/>
</dbReference>